<dbReference type="Proteomes" id="UP000799444">
    <property type="component" value="Unassembled WGS sequence"/>
</dbReference>
<evidence type="ECO:0000313" key="2">
    <source>
        <dbReference type="Proteomes" id="UP000799444"/>
    </source>
</evidence>
<comment type="caution">
    <text evidence="1">The sequence shown here is derived from an EMBL/GenBank/DDBJ whole genome shotgun (WGS) entry which is preliminary data.</text>
</comment>
<protein>
    <submittedName>
        <fullName evidence="1">Uncharacterized protein</fullName>
    </submittedName>
</protein>
<feature type="non-terminal residue" evidence="1">
    <location>
        <position position="168"/>
    </location>
</feature>
<dbReference type="AlphaFoldDB" id="A0A9P4QVE7"/>
<accession>A0A9P4QVE7</accession>
<dbReference type="EMBL" id="ML996161">
    <property type="protein sequence ID" value="KAF2733419.1"/>
    <property type="molecule type" value="Genomic_DNA"/>
</dbReference>
<sequence length="168" mass="18199">MATITNPGRPIGLGIAPSMPINLQRVGGCLDGLLFAARCRATRVNILPSCVDCCLHGETPRSLGVSSPLVDYLPSAPRGGLDVSKAMRGTCLYRGHEGRITAGLDQLGPLIAMSTPLEALRLSWINANLIDEQLLEQPFRAWLEAEQRIMQGIKPLLVGCFRHRLCTV</sequence>
<proteinExistence type="predicted"/>
<keyword evidence="2" id="KW-1185">Reference proteome</keyword>
<evidence type="ECO:0000313" key="1">
    <source>
        <dbReference type="EMBL" id="KAF2733419.1"/>
    </source>
</evidence>
<reference evidence="1" key="1">
    <citation type="journal article" date="2020" name="Stud. Mycol.">
        <title>101 Dothideomycetes genomes: a test case for predicting lifestyles and emergence of pathogens.</title>
        <authorList>
            <person name="Haridas S."/>
            <person name="Albert R."/>
            <person name="Binder M."/>
            <person name="Bloem J."/>
            <person name="Labutti K."/>
            <person name="Salamov A."/>
            <person name="Andreopoulos B."/>
            <person name="Baker S."/>
            <person name="Barry K."/>
            <person name="Bills G."/>
            <person name="Bluhm B."/>
            <person name="Cannon C."/>
            <person name="Castanera R."/>
            <person name="Culley D."/>
            <person name="Daum C."/>
            <person name="Ezra D."/>
            <person name="Gonzalez J."/>
            <person name="Henrissat B."/>
            <person name="Kuo A."/>
            <person name="Liang C."/>
            <person name="Lipzen A."/>
            <person name="Lutzoni F."/>
            <person name="Magnuson J."/>
            <person name="Mondo S."/>
            <person name="Nolan M."/>
            <person name="Ohm R."/>
            <person name="Pangilinan J."/>
            <person name="Park H.-J."/>
            <person name="Ramirez L."/>
            <person name="Alfaro M."/>
            <person name="Sun H."/>
            <person name="Tritt A."/>
            <person name="Yoshinaga Y."/>
            <person name="Zwiers L.-H."/>
            <person name="Turgeon B."/>
            <person name="Goodwin S."/>
            <person name="Spatafora J."/>
            <person name="Crous P."/>
            <person name="Grigoriev I."/>
        </authorList>
    </citation>
    <scope>NUCLEOTIDE SEQUENCE</scope>
    <source>
        <strain evidence="1">CBS 125425</strain>
    </source>
</reference>
<organism evidence="1 2">
    <name type="scientific">Polyplosphaeria fusca</name>
    <dbReference type="NCBI Taxonomy" id="682080"/>
    <lineage>
        <taxon>Eukaryota</taxon>
        <taxon>Fungi</taxon>
        <taxon>Dikarya</taxon>
        <taxon>Ascomycota</taxon>
        <taxon>Pezizomycotina</taxon>
        <taxon>Dothideomycetes</taxon>
        <taxon>Pleosporomycetidae</taxon>
        <taxon>Pleosporales</taxon>
        <taxon>Tetraplosphaeriaceae</taxon>
        <taxon>Polyplosphaeria</taxon>
    </lineage>
</organism>
<gene>
    <name evidence="1" type="ORF">EJ04DRAFT_553351</name>
</gene>
<name>A0A9P4QVE7_9PLEO</name>